<reference evidence="10 11" key="1">
    <citation type="submission" date="2018-05" db="EMBL/GenBank/DDBJ databases">
        <title>Draft Genome Sequence of Arthrobacter cumminsii IME1328, Isolated from a Patient Who Suffered from Foot Ulcers in China.</title>
        <authorList>
            <person name="Li M."/>
            <person name="Jiang Z."/>
            <person name="Sun Q."/>
            <person name="Tong Y."/>
        </authorList>
    </citation>
    <scope>NUCLEOTIDE SEQUENCE [LARGE SCALE GENOMIC DNA]</scope>
    <source>
        <strain evidence="10 11">IME1328</strain>
    </source>
</reference>
<dbReference type="InterPro" id="IPR035906">
    <property type="entry name" value="MetI-like_sf"/>
</dbReference>
<evidence type="ECO:0000313" key="10">
    <source>
        <dbReference type="EMBL" id="PWI27918.1"/>
    </source>
</evidence>
<evidence type="ECO:0000256" key="1">
    <source>
        <dbReference type="ARBA" id="ARBA00004651"/>
    </source>
</evidence>
<comment type="caution">
    <text evidence="10">The sequence shown here is derived from an EMBL/GenBank/DDBJ whole genome shotgun (WGS) entry which is preliminary data.</text>
</comment>
<feature type="transmembrane region" description="Helical" evidence="8">
    <location>
        <begin position="256"/>
        <end position="278"/>
    </location>
</feature>
<organism evidence="10 11">
    <name type="scientific">Pseudoglutamicibacter cumminsii</name>
    <dbReference type="NCBI Taxonomy" id="156979"/>
    <lineage>
        <taxon>Bacteria</taxon>
        <taxon>Bacillati</taxon>
        <taxon>Actinomycetota</taxon>
        <taxon>Actinomycetes</taxon>
        <taxon>Micrococcales</taxon>
        <taxon>Micrococcaceae</taxon>
        <taxon>Pseudoglutamicibacter</taxon>
    </lineage>
</organism>
<keyword evidence="6 8" id="KW-1133">Transmembrane helix</keyword>
<dbReference type="Proteomes" id="UP000245514">
    <property type="component" value="Unassembled WGS sequence"/>
</dbReference>
<evidence type="ECO:0000256" key="6">
    <source>
        <dbReference type="ARBA" id="ARBA00022989"/>
    </source>
</evidence>
<feature type="domain" description="ABC transmembrane type-1" evidence="9">
    <location>
        <begin position="68"/>
        <end position="267"/>
    </location>
</feature>
<dbReference type="CDD" id="cd06261">
    <property type="entry name" value="TM_PBP2"/>
    <property type="match status" value="1"/>
</dbReference>
<dbReference type="PROSITE" id="PS50928">
    <property type="entry name" value="ABC_TM1"/>
    <property type="match status" value="1"/>
</dbReference>
<gene>
    <name evidence="10" type="ORF">CAY35_04100</name>
</gene>
<keyword evidence="4 8" id="KW-0812">Transmembrane</keyword>
<evidence type="ECO:0000256" key="4">
    <source>
        <dbReference type="ARBA" id="ARBA00022692"/>
    </source>
</evidence>
<protein>
    <submittedName>
        <fullName evidence="10">ABC transporter permease</fullName>
    </submittedName>
</protein>
<evidence type="ECO:0000256" key="2">
    <source>
        <dbReference type="ARBA" id="ARBA00022448"/>
    </source>
</evidence>
<evidence type="ECO:0000256" key="7">
    <source>
        <dbReference type="ARBA" id="ARBA00023136"/>
    </source>
</evidence>
<dbReference type="NCBIfam" id="TIGR01726">
    <property type="entry name" value="HEQRo_perm_3TM"/>
    <property type="match status" value="1"/>
</dbReference>
<evidence type="ECO:0000259" key="9">
    <source>
        <dbReference type="PROSITE" id="PS50928"/>
    </source>
</evidence>
<keyword evidence="7 8" id="KW-0472">Membrane</keyword>
<dbReference type="InterPro" id="IPR000515">
    <property type="entry name" value="MetI-like"/>
</dbReference>
<keyword evidence="11" id="KW-1185">Reference proteome</keyword>
<comment type="similarity">
    <text evidence="8">Belongs to the binding-protein-dependent transport system permease family.</text>
</comment>
<keyword evidence="5" id="KW-0029">Amino-acid transport</keyword>
<evidence type="ECO:0000256" key="8">
    <source>
        <dbReference type="RuleBase" id="RU363032"/>
    </source>
</evidence>
<proteinExistence type="inferred from homology"/>
<accession>A0ABX5L9F7</accession>
<dbReference type="PANTHER" id="PTHR30614:SF0">
    <property type="entry name" value="L-CYSTINE TRANSPORT SYSTEM PERMEASE PROTEIN TCYL"/>
    <property type="match status" value="1"/>
</dbReference>
<keyword evidence="2 8" id="KW-0813">Transport</keyword>
<dbReference type="SUPFAM" id="SSF161098">
    <property type="entry name" value="MetI-like"/>
    <property type="match status" value="1"/>
</dbReference>
<dbReference type="InterPro" id="IPR043429">
    <property type="entry name" value="ArtM/GltK/GlnP/TcyL/YhdX-like"/>
</dbReference>
<evidence type="ECO:0000313" key="11">
    <source>
        <dbReference type="Proteomes" id="UP000245514"/>
    </source>
</evidence>
<dbReference type="Pfam" id="PF00528">
    <property type="entry name" value="BPD_transp_1"/>
    <property type="match status" value="1"/>
</dbReference>
<feature type="transmembrane region" description="Helical" evidence="8">
    <location>
        <begin position="27"/>
        <end position="45"/>
    </location>
</feature>
<dbReference type="InterPro" id="IPR010065">
    <property type="entry name" value="AA_ABC_transptr_permease_3TM"/>
</dbReference>
<feature type="transmembrane region" description="Helical" evidence="8">
    <location>
        <begin position="104"/>
        <end position="132"/>
    </location>
</feature>
<evidence type="ECO:0000256" key="5">
    <source>
        <dbReference type="ARBA" id="ARBA00022970"/>
    </source>
</evidence>
<dbReference type="RefSeq" id="WP_109303440.1">
    <property type="nucleotide sequence ID" value="NZ_QFWG01000004.1"/>
</dbReference>
<feature type="transmembrane region" description="Helical" evidence="8">
    <location>
        <begin position="72"/>
        <end position="92"/>
    </location>
</feature>
<dbReference type="Gene3D" id="1.10.3720.10">
    <property type="entry name" value="MetI-like"/>
    <property type="match status" value="1"/>
</dbReference>
<evidence type="ECO:0000256" key="3">
    <source>
        <dbReference type="ARBA" id="ARBA00022475"/>
    </source>
</evidence>
<dbReference type="PANTHER" id="PTHR30614">
    <property type="entry name" value="MEMBRANE COMPONENT OF AMINO ACID ABC TRANSPORTER"/>
    <property type="match status" value="1"/>
</dbReference>
<dbReference type="EMBL" id="QFWG01000004">
    <property type="protein sequence ID" value="PWI27918.1"/>
    <property type="molecule type" value="Genomic_DNA"/>
</dbReference>
<comment type="subcellular location">
    <subcellularLocation>
        <location evidence="1 8">Cell membrane</location>
        <topology evidence="1 8">Multi-pass membrane protein</topology>
    </subcellularLocation>
</comment>
<sequence>MPTSTVKQNLIGQLPDPVAKQRHPWRIISGILVVIATIFVAYGLWSNQALDHDTIGRYLTHDNIMSGLKNTIVLALISMAIGVVGGFVFALMRLSENPVLRAIGFAYVAIVRSIPLLLLILFVGNISLFWSGIDILNPITKEVWFSWDTNDLITPFVASVIALSVNEAAYMAEIIRSGISSVDEGQREAADALGLGPFRTMTRVILPQALRVIIPPTGSQFITMIKMTSLVSVIAGGDLLTEAQNIAAINLRTLELLFVAFLWYFAVTGIATIGQTILERRLARGQRKG</sequence>
<name>A0ABX5L9F7_9MICC</name>
<keyword evidence="3" id="KW-1003">Cell membrane</keyword>